<comment type="caution">
    <text evidence="1">The sequence shown here is derived from an EMBL/GenBank/DDBJ whole genome shotgun (WGS) entry which is preliminary data.</text>
</comment>
<keyword evidence="2" id="KW-1185">Reference proteome</keyword>
<protein>
    <recommendedName>
        <fullName evidence="3">DUF1735 domain-containing protein</fullName>
    </recommendedName>
</protein>
<organism evidence="1 2">
    <name type="scientific">Jejuia spongiicola</name>
    <dbReference type="NCBI Taxonomy" id="2942207"/>
    <lineage>
        <taxon>Bacteria</taxon>
        <taxon>Pseudomonadati</taxon>
        <taxon>Bacteroidota</taxon>
        <taxon>Flavobacteriia</taxon>
        <taxon>Flavobacteriales</taxon>
        <taxon>Flavobacteriaceae</taxon>
        <taxon>Jejuia</taxon>
    </lineage>
</organism>
<proteinExistence type="predicted"/>
<sequence length="242" mass="25692">MKKINLFFLFVSLIAFVSCEKNEDVIAISNIDYVSFETGFNIGVDPTGTASQEVKIFTSQVASADRSFTISVVADQTSASASTYTVPASVTVPANSNAGVFNVDVDGASIDPNGDTLTLEFMDSEGLFVGDPITLNLEQVCPNPETFLDIVFDSYSAETSWDIKDSSGTVLYSAAYAGGQTDASHKFCLPNGTYTFTIYDVYSDGICCTYGNGSYTLTNNGNVIKTGGSFGASEATEFTLSN</sequence>
<evidence type="ECO:0008006" key="3">
    <source>
        <dbReference type="Google" id="ProtNLM"/>
    </source>
</evidence>
<accession>A0ABT0QBV5</accession>
<evidence type="ECO:0000313" key="2">
    <source>
        <dbReference type="Proteomes" id="UP001165381"/>
    </source>
</evidence>
<evidence type="ECO:0000313" key="1">
    <source>
        <dbReference type="EMBL" id="MCL6294108.1"/>
    </source>
</evidence>
<dbReference type="EMBL" id="JAMFLZ010000001">
    <property type="protein sequence ID" value="MCL6294108.1"/>
    <property type="molecule type" value="Genomic_DNA"/>
</dbReference>
<dbReference type="Proteomes" id="UP001165381">
    <property type="component" value="Unassembled WGS sequence"/>
</dbReference>
<dbReference type="RefSeq" id="WP_249972094.1">
    <property type="nucleotide sequence ID" value="NZ_JAMFLZ010000001.1"/>
</dbReference>
<name>A0ABT0QBV5_9FLAO</name>
<gene>
    <name evidence="1" type="ORF">M3P09_03830</name>
</gene>
<dbReference type="PROSITE" id="PS51257">
    <property type="entry name" value="PROKAR_LIPOPROTEIN"/>
    <property type="match status" value="1"/>
</dbReference>
<reference evidence="1" key="1">
    <citation type="submission" date="2022-05" db="EMBL/GenBank/DDBJ databases">
        <authorList>
            <person name="Park J.-S."/>
        </authorList>
    </citation>
    <scope>NUCLEOTIDE SEQUENCE</scope>
    <source>
        <strain evidence="1">2012CJ34-3</strain>
    </source>
</reference>